<feature type="domain" description="Methyl-accepting transducer" evidence="7">
    <location>
        <begin position="295"/>
        <end position="524"/>
    </location>
</feature>
<evidence type="ECO:0000259" key="8">
    <source>
        <dbReference type="PROSITE" id="PS50885"/>
    </source>
</evidence>
<dbReference type="SMART" id="SM00283">
    <property type="entry name" value="MA"/>
    <property type="match status" value="1"/>
</dbReference>
<sequence length="539" mass="56331">MPVACRQSLKGSLNHALAMSFFLGPLQLLTSTMKLTLKLPLAFAAALSLMFAGAMYGLYAMHHAIDEYDTLVRVHVANERIASDILVNFKLQVQEWKDVLLRGKDPVNFDRHWTAFQKQQQLVDRQCSALLASLDDAGARGLIEQFATAHASMGDGYRKGLEAFRTAGFEPTAGDKAVSGVDREPARLLGEAVQRIAARMAAMSQQAADDSRRAGLISVVLMLVAFVTGLGGAFLFSRSITGPLKGAVQVARSVAGGNLTTALAARGTDEIGALVTALGEMQASLSRVVGKVRANADGVAMASSEIAAGNMSLSQRTEEQAASLEETAASMQELTGTVRQNAGNASHATALADKASGKAAHGGDVMQQVVETMEGISESSAKVGDIIAVIEGIAFQTNILALNAAVEAARAGEEGRGFAVVAGEVRGLAQRSATAAKDVKALIGQSASRVAAGSELVRDAGRIIREIVDSVQQVSAIIAEISAASNEQSTGIEQVNIAVTQMDEVTQQNAALVEEASAAAQAMAEQARALREAVAVFRT</sequence>
<dbReference type="CDD" id="cd11386">
    <property type="entry name" value="MCP_signal"/>
    <property type="match status" value="1"/>
</dbReference>
<evidence type="ECO:0000256" key="3">
    <source>
        <dbReference type="ARBA" id="ARBA00029447"/>
    </source>
</evidence>
<dbReference type="Gene3D" id="1.10.287.950">
    <property type="entry name" value="Methyl-accepting chemotaxis protein"/>
    <property type="match status" value="1"/>
</dbReference>
<dbReference type="PROSITE" id="PS50111">
    <property type="entry name" value="CHEMOTAXIS_TRANSDUC_2"/>
    <property type="match status" value="1"/>
</dbReference>
<evidence type="ECO:0000256" key="4">
    <source>
        <dbReference type="PROSITE-ProRule" id="PRU00284"/>
    </source>
</evidence>
<dbReference type="Pfam" id="PF00672">
    <property type="entry name" value="HAMP"/>
    <property type="match status" value="1"/>
</dbReference>
<dbReference type="InterPro" id="IPR004090">
    <property type="entry name" value="Chemotax_Me-accpt_rcpt"/>
</dbReference>
<proteinExistence type="inferred from homology"/>
<comment type="caution">
    <text evidence="9">The sequence shown here is derived from an EMBL/GenBank/DDBJ whole genome shotgun (WGS) entry which is preliminary data.</text>
</comment>
<feature type="coiled-coil region" evidence="5">
    <location>
        <begin position="502"/>
        <end position="533"/>
    </location>
</feature>
<evidence type="ECO:0000313" key="9">
    <source>
        <dbReference type="EMBL" id="SIT34972.1"/>
    </source>
</evidence>
<evidence type="ECO:0000313" key="10">
    <source>
        <dbReference type="Proteomes" id="UP000195569"/>
    </source>
</evidence>
<dbReference type="GO" id="GO:0006935">
    <property type="term" value="P:chemotaxis"/>
    <property type="evidence" value="ECO:0007669"/>
    <property type="project" value="InterPro"/>
</dbReference>
<evidence type="ECO:0000256" key="2">
    <source>
        <dbReference type="ARBA" id="ARBA00022481"/>
    </source>
</evidence>
<keyword evidence="2" id="KW-0488">Methylation</keyword>
<feature type="domain" description="HAMP" evidence="8">
    <location>
        <begin position="238"/>
        <end position="290"/>
    </location>
</feature>
<evidence type="ECO:0000256" key="6">
    <source>
        <dbReference type="SAM" id="Phobius"/>
    </source>
</evidence>
<dbReference type="EMBL" id="CYGY02000001">
    <property type="protein sequence ID" value="SIT34972.1"/>
    <property type="molecule type" value="Genomic_DNA"/>
</dbReference>
<feature type="transmembrane region" description="Helical" evidence="6">
    <location>
        <begin position="41"/>
        <end position="59"/>
    </location>
</feature>
<comment type="similarity">
    <text evidence="3">Belongs to the methyl-accepting chemotaxis (MCP) protein family.</text>
</comment>
<protein>
    <submittedName>
        <fullName evidence="9">Methyl-accepting chemotaxis sensory transducer</fullName>
    </submittedName>
</protein>
<evidence type="ECO:0000256" key="1">
    <source>
        <dbReference type="ARBA" id="ARBA00004370"/>
    </source>
</evidence>
<dbReference type="SMART" id="SM00304">
    <property type="entry name" value="HAMP"/>
    <property type="match status" value="1"/>
</dbReference>
<name>A0A1N7RIP3_9BURK</name>
<dbReference type="GO" id="GO:0004888">
    <property type="term" value="F:transmembrane signaling receptor activity"/>
    <property type="evidence" value="ECO:0007669"/>
    <property type="project" value="InterPro"/>
</dbReference>
<accession>A0A1N7RIP3</accession>
<keyword evidence="6" id="KW-0812">Transmembrane</keyword>
<keyword evidence="6" id="KW-0472">Membrane</keyword>
<dbReference type="GO" id="GO:0007165">
    <property type="term" value="P:signal transduction"/>
    <property type="evidence" value="ECO:0007669"/>
    <property type="project" value="UniProtKB-KW"/>
</dbReference>
<dbReference type="PANTHER" id="PTHR43531:SF14">
    <property type="entry name" value="METHYL-ACCEPTING CHEMOTAXIS PROTEIN I-RELATED"/>
    <property type="match status" value="1"/>
</dbReference>
<dbReference type="Pfam" id="PF00015">
    <property type="entry name" value="MCPsignal"/>
    <property type="match status" value="1"/>
</dbReference>
<dbReference type="InterPro" id="IPR004089">
    <property type="entry name" value="MCPsignal_dom"/>
</dbReference>
<dbReference type="InterPro" id="IPR051310">
    <property type="entry name" value="MCP_chemotaxis"/>
</dbReference>
<dbReference type="GO" id="GO:0005886">
    <property type="term" value="C:plasma membrane"/>
    <property type="evidence" value="ECO:0007669"/>
    <property type="project" value="TreeGrafter"/>
</dbReference>
<evidence type="ECO:0000256" key="5">
    <source>
        <dbReference type="SAM" id="Coils"/>
    </source>
</evidence>
<dbReference type="AlphaFoldDB" id="A0A1N7RIP3"/>
<dbReference type="SUPFAM" id="SSF58104">
    <property type="entry name" value="Methyl-accepting chemotaxis protein (MCP) signaling domain"/>
    <property type="match status" value="1"/>
</dbReference>
<comment type="subcellular location">
    <subcellularLocation>
        <location evidence="1">Membrane</location>
    </subcellularLocation>
</comment>
<reference evidence="9" key="1">
    <citation type="submission" date="2016-12" db="EMBL/GenBank/DDBJ databases">
        <authorList>
            <person name="Moulin L."/>
        </authorList>
    </citation>
    <scope>NUCLEOTIDE SEQUENCE [LARGE SCALE GENOMIC DNA]</scope>
    <source>
        <strain evidence="9">STM 7183</strain>
    </source>
</reference>
<feature type="transmembrane region" description="Helical" evidence="6">
    <location>
        <begin position="214"/>
        <end position="236"/>
    </location>
</feature>
<feature type="transmembrane region" description="Helical" evidence="6">
    <location>
        <begin position="12"/>
        <end position="29"/>
    </location>
</feature>
<dbReference type="InterPro" id="IPR003660">
    <property type="entry name" value="HAMP_dom"/>
</dbReference>
<keyword evidence="5" id="KW-0175">Coiled coil</keyword>
<keyword evidence="6" id="KW-1133">Transmembrane helix</keyword>
<keyword evidence="10" id="KW-1185">Reference proteome</keyword>
<dbReference type="CDD" id="cd06225">
    <property type="entry name" value="HAMP"/>
    <property type="match status" value="1"/>
</dbReference>
<dbReference type="Proteomes" id="UP000195569">
    <property type="component" value="Unassembled WGS sequence"/>
</dbReference>
<dbReference type="PRINTS" id="PR00260">
    <property type="entry name" value="CHEMTRNSDUCR"/>
</dbReference>
<dbReference type="PROSITE" id="PS50885">
    <property type="entry name" value="HAMP"/>
    <property type="match status" value="1"/>
</dbReference>
<organism evidence="9 10">
    <name type="scientific">Paraburkholderia piptadeniae</name>
    <dbReference type="NCBI Taxonomy" id="1701573"/>
    <lineage>
        <taxon>Bacteria</taxon>
        <taxon>Pseudomonadati</taxon>
        <taxon>Pseudomonadota</taxon>
        <taxon>Betaproteobacteria</taxon>
        <taxon>Burkholderiales</taxon>
        <taxon>Burkholderiaceae</taxon>
        <taxon>Paraburkholderia</taxon>
    </lineage>
</organism>
<keyword evidence="4" id="KW-0807">Transducer</keyword>
<dbReference type="FunFam" id="1.10.287.950:FF:000001">
    <property type="entry name" value="Methyl-accepting chemotaxis sensory transducer"/>
    <property type="match status" value="1"/>
</dbReference>
<evidence type="ECO:0000259" key="7">
    <source>
        <dbReference type="PROSITE" id="PS50111"/>
    </source>
</evidence>
<dbReference type="PANTHER" id="PTHR43531">
    <property type="entry name" value="PROTEIN ICFG"/>
    <property type="match status" value="1"/>
</dbReference>
<gene>
    <name evidence="9" type="ORF">BN2476_10031</name>
</gene>